<dbReference type="InterPro" id="IPR024792">
    <property type="entry name" value="RhoGDI_dom_sf"/>
</dbReference>
<keyword evidence="3" id="KW-0963">Cytoplasm</keyword>
<evidence type="ECO:0000256" key="2">
    <source>
        <dbReference type="ARBA" id="ARBA00009758"/>
    </source>
</evidence>
<dbReference type="GO" id="GO:0005094">
    <property type="term" value="F:Rho GDP-dissociation inhibitor activity"/>
    <property type="evidence" value="ECO:0007669"/>
    <property type="project" value="InterPro"/>
</dbReference>
<evidence type="ECO:0000256" key="4">
    <source>
        <dbReference type="SAM" id="MobiDB-lite"/>
    </source>
</evidence>
<keyword evidence="6" id="KW-1185">Reference proteome</keyword>
<dbReference type="PANTHER" id="PTHR10980">
    <property type="entry name" value="RHO GDP-DISSOCIATION INHIBITOR"/>
    <property type="match status" value="1"/>
</dbReference>
<dbReference type="GO" id="GO:0005829">
    <property type="term" value="C:cytosol"/>
    <property type="evidence" value="ECO:0007669"/>
    <property type="project" value="TreeGrafter"/>
</dbReference>
<evidence type="ECO:0000313" key="5">
    <source>
        <dbReference type="EMBL" id="RUS32070.1"/>
    </source>
</evidence>
<evidence type="ECO:0000256" key="3">
    <source>
        <dbReference type="ARBA" id="ARBA00022490"/>
    </source>
</evidence>
<dbReference type="InterPro" id="IPR014756">
    <property type="entry name" value="Ig_E-set"/>
</dbReference>
<dbReference type="Proteomes" id="UP000274822">
    <property type="component" value="Unassembled WGS sequence"/>
</dbReference>
<feature type="region of interest" description="Disordered" evidence="4">
    <location>
        <begin position="1"/>
        <end position="24"/>
    </location>
</feature>
<evidence type="ECO:0000313" key="6">
    <source>
        <dbReference type="Proteomes" id="UP000274822"/>
    </source>
</evidence>
<comment type="similarity">
    <text evidence="2">Belongs to the Rho GDI family.</text>
</comment>
<sequence length="168" mass="19120">MTNQQHDDNELTPSQTTDYKPGEKKSIQEYQTLDTNARSERPLLASVRVLGLPMILTIALEVAGYSDIILDLSIPEALQTIKNKPFIIKVGIEYRMKVLFKIQHDVVSSLNIQINKTKEIIGSYSPVLESYEKKFVVEKTPTGILVCSHYEAKSKFVNDNNIIHIEWN</sequence>
<dbReference type="AlphaFoldDB" id="A0A433QQL9"/>
<protein>
    <submittedName>
        <fullName evidence="5">Immunoglobulin E-set</fullName>
    </submittedName>
</protein>
<dbReference type="SUPFAM" id="SSF81296">
    <property type="entry name" value="E set domains"/>
    <property type="match status" value="1"/>
</dbReference>
<dbReference type="Gene3D" id="2.70.50.30">
    <property type="entry name" value="Coagulation Factor XIII, subunit A, domain 1"/>
    <property type="match status" value="1"/>
</dbReference>
<dbReference type="GO" id="GO:0016020">
    <property type="term" value="C:membrane"/>
    <property type="evidence" value="ECO:0007669"/>
    <property type="project" value="TreeGrafter"/>
</dbReference>
<dbReference type="GO" id="GO:0007266">
    <property type="term" value="P:Rho protein signal transduction"/>
    <property type="evidence" value="ECO:0007669"/>
    <property type="project" value="InterPro"/>
</dbReference>
<organism evidence="5 6">
    <name type="scientific">Jimgerdemannia flammicorona</name>
    <dbReference type="NCBI Taxonomy" id="994334"/>
    <lineage>
        <taxon>Eukaryota</taxon>
        <taxon>Fungi</taxon>
        <taxon>Fungi incertae sedis</taxon>
        <taxon>Mucoromycota</taxon>
        <taxon>Mucoromycotina</taxon>
        <taxon>Endogonomycetes</taxon>
        <taxon>Endogonales</taxon>
        <taxon>Endogonaceae</taxon>
        <taxon>Jimgerdemannia</taxon>
    </lineage>
</organism>
<proteinExistence type="inferred from homology"/>
<dbReference type="InterPro" id="IPR000406">
    <property type="entry name" value="Rho_GDI"/>
</dbReference>
<comment type="subcellular location">
    <subcellularLocation>
        <location evidence="1">Cytoplasm</location>
    </subcellularLocation>
</comment>
<dbReference type="EMBL" id="RBNJ01002342">
    <property type="protein sequence ID" value="RUS32070.1"/>
    <property type="molecule type" value="Genomic_DNA"/>
</dbReference>
<dbReference type="Pfam" id="PF02115">
    <property type="entry name" value="Rho_GDI"/>
    <property type="match status" value="1"/>
</dbReference>
<name>A0A433QQL9_9FUNG</name>
<comment type="caution">
    <text evidence="5">The sequence shown here is derived from an EMBL/GenBank/DDBJ whole genome shotgun (WGS) entry which is preliminary data.</text>
</comment>
<gene>
    <name evidence="5" type="ORF">BC938DRAFT_476351</name>
</gene>
<dbReference type="PANTHER" id="PTHR10980:SF3">
    <property type="entry name" value="LD16419P"/>
    <property type="match status" value="1"/>
</dbReference>
<accession>A0A433QQL9</accession>
<evidence type="ECO:0000256" key="1">
    <source>
        <dbReference type="ARBA" id="ARBA00004496"/>
    </source>
</evidence>
<reference evidence="5 6" key="1">
    <citation type="journal article" date="2018" name="New Phytol.">
        <title>Phylogenomics of Endogonaceae and evolution of mycorrhizas within Mucoromycota.</title>
        <authorList>
            <person name="Chang Y."/>
            <person name="Desiro A."/>
            <person name="Na H."/>
            <person name="Sandor L."/>
            <person name="Lipzen A."/>
            <person name="Clum A."/>
            <person name="Barry K."/>
            <person name="Grigoriev I.V."/>
            <person name="Martin F.M."/>
            <person name="Stajich J.E."/>
            <person name="Smith M.E."/>
            <person name="Bonito G."/>
            <person name="Spatafora J.W."/>
        </authorList>
    </citation>
    <scope>NUCLEOTIDE SEQUENCE [LARGE SCALE GENOMIC DNA]</scope>
    <source>
        <strain evidence="5 6">AD002</strain>
    </source>
</reference>